<feature type="transmembrane region" description="Helical" evidence="2">
    <location>
        <begin position="36"/>
        <end position="58"/>
    </location>
</feature>
<keyword evidence="2" id="KW-0472">Membrane</keyword>
<dbReference type="InterPro" id="IPR036249">
    <property type="entry name" value="Thioredoxin-like_sf"/>
</dbReference>
<dbReference type="AlphaFoldDB" id="A0A914ED29"/>
<evidence type="ECO:0000313" key="4">
    <source>
        <dbReference type="WBParaSite" id="ACRNAN_scaffold6941.g26554.t1"/>
    </source>
</evidence>
<organism evidence="3 4">
    <name type="scientific">Acrobeloides nanus</name>
    <dbReference type="NCBI Taxonomy" id="290746"/>
    <lineage>
        <taxon>Eukaryota</taxon>
        <taxon>Metazoa</taxon>
        <taxon>Ecdysozoa</taxon>
        <taxon>Nematoda</taxon>
        <taxon>Chromadorea</taxon>
        <taxon>Rhabditida</taxon>
        <taxon>Tylenchina</taxon>
        <taxon>Cephalobomorpha</taxon>
        <taxon>Cephaloboidea</taxon>
        <taxon>Cephalobidae</taxon>
        <taxon>Acrobeloides</taxon>
    </lineage>
</organism>
<dbReference type="PANTHER" id="PTHR15337:SF11">
    <property type="entry name" value="THIOREDOXIN DOMAIN-CONTAINING PROTEIN"/>
    <property type="match status" value="1"/>
</dbReference>
<protein>
    <submittedName>
        <fullName evidence="4">Thioredoxin domain-containing protein</fullName>
    </submittedName>
</protein>
<keyword evidence="1" id="KW-0732">Signal</keyword>
<dbReference type="Proteomes" id="UP000887540">
    <property type="component" value="Unplaced"/>
</dbReference>
<keyword evidence="2" id="KW-0812">Transmembrane</keyword>
<evidence type="ECO:0000256" key="2">
    <source>
        <dbReference type="SAM" id="Phobius"/>
    </source>
</evidence>
<evidence type="ECO:0000256" key="1">
    <source>
        <dbReference type="ARBA" id="ARBA00022729"/>
    </source>
</evidence>
<dbReference type="SUPFAM" id="SSF52833">
    <property type="entry name" value="Thioredoxin-like"/>
    <property type="match status" value="1"/>
</dbReference>
<dbReference type="PANTHER" id="PTHR15337">
    <property type="entry name" value="ANTERIOR GRADIENT PROTEIN-RELATED"/>
    <property type="match status" value="1"/>
</dbReference>
<dbReference type="InterPro" id="IPR051099">
    <property type="entry name" value="AGR/TXD"/>
</dbReference>
<proteinExistence type="predicted"/>
<keyword evidence="3" id="KW-1185">Reference proteome</keyword>
<dbReference type="Pfam" id="PF13899">
    <property type="entry name" value="Thioredoxin_7"/>
    <property type="match status" value="1"/>
</dbReference>
<dbReference type="WBParaSite" id="ACRNAN_scaffold6941.g26554.t1">
    <property type="protein sequence ID" value="ACRNAN_scaffold6941.g26554.t1"/>
    <property type="gene ID" value="ACRNAN_scaffold6941.g26554"/>
</dbReference>
<accession>A0A914ED29</accession>
<keyword evidence="2" id="KW-1133">Transmembrane helix</keyword>
<dbReference type="Gene3D" id="3.40.30.10">
    <property type="entry name" value="Glutaredoxin"/>
    <property type="match status" value="1"/>
</dbReference>
<sequence length="221" mass="26101">MSLEETRIAIASAFYQWSSIISGKYMDLFMIALHEIGHQLGIKMILYLCLTFFLAAYAKDYSDRGFDKNIDWVDFSQAQALALKEHKPIFLLITHSWCHACQSMKFDLKNDTRKPIFLELTKNFVMVNLEDKEEPEDKKYAPDGVYTPRLFFMDSNLNIMPVHSKYDGYHKFFFPYMHHMMDGMEEALRHFGFKLPATDRIHSDKVEQKEAHKSDHFHKRI</sequence>
<dbReference type="GO" id="GO:0005783">
    <property type="term" value="C:endoplasmic reticulum"/>
    <property type="evidence" value="ECO:0007669"/>
    <property type="project" value="TreeGrafter"/>
</dbReference>
<reference evidence="4" key="1">
    <citation type="submission" date="2022-11" db="UniProtKB">
        <authorList>
            <consortium name="WormBaseParasite"/>
        </authorList>
    </citation>
    <scope>IDENTIFICATION</scope>
</reference>
<evidence type="ECO:0000313" key="3">
    <source>
        <dbReference type="Proteomes" id="UP000887540"/>
    </source>
</evidence>
<name>A0A914ED29_9BILA</name>